<sequence>MTHFYDPRQRDPSISRRPQNRQGEPWIHEVLLRNRIGRVATLWQGEDGEAFPFITPLAYAYRPAHHDLVYHTNVVGRLRANTDQAAPARSGDGVRATFEVSEIGALLPSNSPLELTVQYRSVIVFGRARRLEDPAEQQQALEALCAQAFPDLRPEQEMRPISAADLARTSVFSLAIDHWSGKENWKDSAIQDEGWPPLAPGLASPRPSHPSEGTVSR</sequence>
<name>A0ABV9I5U9_9DEIO</name>
<dbReference type="PANTHER" id="PTHR34071:SF2">
    <property type="entry name" value="FLAVIN-NUCLEOTIDE-BINDING PROTEIN"/>
    <property type="match status" value="1"/>
</dbReference>
<dbReference type="SUPFAM" id="SSF50475">
    <property type="entry name" value="FMN-binding split barrel"/>
    <property type="match status" value="1"/>
</dbReference>
<dbReference type="RefSeq" id="WP_380060485.1">
    <property type="nucleotide sequence ID" value="NZ_JBHSEI010000001.1"/>
</dbReference>
<protein>
    <submittedName>
        <fullName evidence="2">Pyridoxamine 5'-phosphate oxidase family protein</fullName>
    </submittedName>
</protein>
<proteinExistence type="predicted"/>
<dbReference type="PANTHER" id="PTHR34071">
    <property type="entry name" value="5-NITROIMIDAZOLE ANTIBIOTICS RESISTANCE PROTEIN, NIMA-FAMILY-RELATED PROTEIN-RELATED"/>
    <property type="match status" value="1"/>
</dbReference>
<dbReference type="Gene3D" id="2.30.110.10">
    <property type="entry name" value="Electron Transport, Fmn-binding Protein, Chain A"/>
    <property type="match status" value="1"/>
</dbReference>
<comment type="caution">
    <text evidence="2">The sequence shown here is derived from an EMBL/GenBank/DDBJ whole genome shotgun (WGS) entry which is preliminary data.</text>
</comment>
<dbReference type="EMBL" id="JBHSEI010000001">
    <property type="protein sequence ID" value="MFC4637467.1"/>
    <property type="molecule type" value="Genomic_DNA"/>
</dbReference>
<evidence type="ECO:0000313" key="3">
    <source>
        <dbReference type="Proteomes" id="UP001595952"/>
    </source>
</evidence>
<feature type="compositionally biased region" description="Basic and acidic residues" evidence="1">
    <location>
        <begin position="1"/>
        <end position="14"/>
    </location>
</feature>
<accession>A0ABV9I5U9</accession>
<evidence type="ECO:0000256" key="1">
    <source>
        <dbReference type="SAM" id="MobiDB-lite"/>
    </source>
</evidence>
<dbReference type="Pfam" id="PF12900">
    <property type="entry name" value="Pyridox_ox_2"/>
    <property type="match status" value="1"/>
</dbReference>
<dbReference type="Proteomes" id="UP001595952">
    <property type="component" value="Unassembled WGS sequence"/>
</dbReference>
<gene>
    <name evidence="2" type="ORF">ACFO0D_03825</name>
</gene>
<keyword evidence="3" id="KW-1185">Reference proteome</keyword>
<evidence type="ECO:0000313" key="2">
    <source>
        <dbReference type="EMBL" id="MFC4637467.1"/>
    </source>
</evidence>
<organism evidence="2 3">
    <name type="scientific">Deinococcus hohokamensis</name>
    <dbReference type="NCBI Taxonomy" id="309883"/>
    <lineage>
        <taxon>Bacteria</taxon>
        <taxon>Thermotogati</taxon>
        <taxon>Deinococcota</taxon>
        <taxon>Deinococci</taxon>
        <taxon>Deinococcales</taxon>
        <taxon>Deinococcaceae</taxon>
        <taxon>Deinococcus</taxon>
    </lineage>
</organism>
<feature type="region of interest" description="Disordered" evidence="1">
    <location>
        <begin position="1"/>
        <end position="20"/>
    </location>
</feature>
<dbReference type="InterPro" id="IPR012349">
    <property type="entry name" value="Split_barrel_FMN-bd"/>
</dbReference>
<feature type="region of interest" description="Disordered" evidence="1">
    <location>
        <begin position="187"/>
        <end position="217"/>
    </location>
</feature>
<reference evidence="3" key="1">
    <citation type="journal article" date="2019" name="Int. J. Syst. Evol. Microbiol.">
        <title>The Global Catalogue of Microorganisms (GCM) 10K type strain sequencing project: providing services to taxonomists for standard genome sequencing and annotation.</title>
        <authorList>
            <consortium name="The Broad Institute Genomics Platform"/>
            <consortium name="The Broad Institute Genome Sequencing Center for Infectious Disease"/>
            <person name="Wu L."/>
            <person name="Ma J."/>
        </authorList>
    </citation>
    <scope>NUCLEOTIDE SEQUENCE [LARGE SCALE GENOMIC DNA]</scope>
    <source>
        <strain evidence="3">CCUG 55995</strain>
    </source>
</reference>
<dbReference type="InterPro" id="IPR024747">
    <property type="entry name" value="Pyridox_Oxase-rel"/>
</dbReference>